<dbReference type="Proteomes" id="UP000219338">
    <property type="component" value="Unassembled WGS sequence"/>
</dbReference>
<protein>
    <submittedName>
        <fullName evidence="2">Uncharacterized protein</fullName>
    </submittedName>
</protein>
<evidence type="ECO:0000313" key="2">
    <source>
        <dbReference type="EMBL" id="SJL18273.1"/>
    </source>
</evidence>
<dbReference type="InterPro" id="IPR059179">
    <property type="entry name" value="MLKL-like_MCAfunc"/>
</dbReference>
<keyword evidence="3" id="KW-1185">Reference proteome</keyword>
<feature type="transmembrane region" description="Helical" evidence="1">
    <location>
        <begin position="800"/>
        <end position="822"/>
    </location>
</feature>
<accession>A0A284SB84</accession>
<organism evidence="2 3">
    <name type="scientific">Armillaria ostoyae</name>
    <name type="common">Armillaria root rot fungus</name>
    <dbReference type="NCBI Taxonomy" id="47428"/>
    <lineage>
        <taxon>Eukaryota</taxon>
        <taxon>Fungi</taxon>
        <taxon>Dikarya</taxon>
        <taxon>Basidiomycota</taxon>
        <taxon>Agaricomycotina</taxon>
        <taxon>Agaricomycetes</taxon>
        <taxon>Agaricomycetidae</taxon>
        <taxon>Agaricales</taxon>
        <taxon>Marasmiineae</taxon>
        <taxon>Physalacriaceae</taxon>
        <taxon>Armillaria</taxon>
    </lineage>
</organism>
<keyword evidence="1" id="KW-0472">Membrane</keyword>
<keyword evidence="1" id="KW-1133">Transmembrane helix</keyword>
<dbReference type="OMA" id="HGSMRVP"/>
<gene>
    <name evidence="2" type="ORF">ARMOST_21858</name>
</gene>
<dbReference type="InterPro" id="IPR036537">
    <property type="entry name" value="Adaptor_Cbl_N_dom_sf"/>
</dbReference>
<name>A0A284SB84_ARMOS</name>
<proteinExistence type="predicted"/>
<evidence type="ECO:0000256" key="1">
    <source>
        <dbReference type="SAM" id="Phobius"/>
    </source>
</evidence>
<dbReference type="AlphaFoldDB" id="A0A284SB84"/>
<sequence>MPRSFSVDGWIQIAKFTAVAGEMAPFPYIKGAAGCVGMVLEAIEKAGKNDEDLQGLAEDIGTTMAIIKETIEVHGITSATHFHDICADFQTYLENLLSELNKTQHNLERKRFRRFLKTRKVADAINGYKQRMNDIKANYIVGLMTDARLEMPEMRDILSTRITDAAEASRLRITTTVNAQSCRIIDEIHSLRGIHKEAREHTSRIFANQNRMGYFKGEVRDLAPGDIYLLETEPHDRRQGYCTVESSNTVKLIRTYQPHIGNEEDVMKQLDHDIDVFLRPRHSNIAQVFGVCRSPNLPAIIFHGSMRVPVGKYLENIPVQDLIPFYIKFVQYSLLLFSEMSLTPFRIQLRDIQSVSDHLAEYYAPENPIDRDMTGAYINEDGRLLVVGLFHTYILDMGDYAWGLVPFSSFWKQPIAEPRNLRRLYLPYISLLEMSREDLALAYHAICYYVGKNHVRIPYEQGQHYVPGSILTVRGHTLIGGIRDKSRLCDWNVRWRGPHCSTENSEYFFICLPSTDCGSIVVDPLVQNPTSAFNGNTIPILCAGTVPHYLEIYLRSSTQISNSWIAQASHLDTSLHSRGYVDEDGLYQIYGEFSLRIEPLDKHGEHFHLCDTFMAEEPHTLSLFICPPVVDYPSNKVSSPVLSWLCDGDSEISLEEAENSFDFKLITSWELWPSPCSSLFTAIPELNAECGFDPARGGTDVCEHYGWPLLELFHTFKSTELEEWTISDAISESLKPASMIISDGARQTWREEVSLAGSPQGDVTYMTLDKIEEVTADEAATKTKMTAAVQRNMHPQYSELLIMIVTAISTLLLTLIVQVYLYQ</sequence>
<dbReference type="OrthoDB" id="2924458at2759"/>
<dbReference type="CDD" id="cd21037">
    <property type="entry name" value="MLKL_NTD"/>
    <property type="match status" value="1"/>
</dbReference>
<dbReference type="Gene3D" id="1.20.930.20">
    <property type="entry name" value="Adaptor protein Cbl, N-terminal domain"/>
    <property type="match status" value="1"/>
</dbReference>
<dbReference type="EMBL" id="FUEG01000056">
    <property type="protein sequence ID" value="SJL18273.1"/>
    <property type="molecule type" value="Genomic_DNA"/>
</dbReference>
<keyword evidence="1" id="KW-0812">Transmembrane</keyword>
<evidence type="ECO:0000313" key="3">
    <source>
        <dbReference type="Proteomes" id="UP000219338"/>
    </source>
</evidence>
<reference evidence="3" key="1">
    <citation type="journal article" date="2017" name="Nat. Ecol. Evol.">
        <title>Genome expansion and lineage-specific genetic innovations in the forest pathogenic fungi Armillaria.</title>
        <authorList>
            <person name="Sipos G."/>
            <person name="Prasanna A.N."/>
            <person name="Walter M.C."/>
            <person name="O'Connor E."/>
            <person name="Balint B."/>
            <person name="Krizsan K."/>
            <person name="Kiss B."/>
            <person name="Hess J."/>
            <person name="Varga T."/>
            <person name="Slot J."/>
            <person name="Riley R."/>
            <person name="Boka B."/>
            <person name="Rigling D."/>
            <person name="Barry K."/>
            <person name="Lee J."/>
            <person name="Mihaltcheva S."/>
            <person name="LaButti K."/>
            <person name="Lipzen A."/>
            <person name="Waldron R."/>
            <person name="Moloney N.M."/>
            <person name="Sperisen C."/>
            <person name="Kredics L."/>
            <person name="Vagvoelgyi C."/>
            <person name="Patrignani A."/>
            <person name="Fitzpatrick D."/>
            <person name="Nagy I."/>
            <person name="Doyle S."/>
            <person name="Anderson J.B."/>
            <person name="Grigoriev I.V."/>
            <person name="Gueldener U."/>
            <person name="Muensterkoetter M."/>
            <person name="Nagy L.G."/>
        </authorList>
    </citation>
    <scope>NUCLEOTIDE SEQUENCE [LARGE SCALE GENOMIC DNA]</scope>
    <source>
        <strain evidence="3">C18/9</strain>
    </source>
</reference>
<dbReference type="GO" id="GO:0007166">
    <property type="term" value="P:cell surface receptor signaling pathway"/>
    <property type="evidence" value="ECO:0007669"/>
    <property type="project" value="InterPro"/>
</dbReference>